<dbReference type="AlphaFoldDB" id="A0AAE0ZG63"/>
<feature type="region of interest" description="Disordered" evidence="1">
    <location>
        <begin position="71"/>
        <end position="95"/>
    </location>
</feature>
<protein>
    <submittedName>
        <fullName evidence="2">Uncharacterized protein</fullName>
    </submittedName>
</protein>
<accession>A0AAE0ZG63</accession>
<evidence type="ECO:0000313" key="2">
    <source>
        <dbReference type="EMBL" id="KAK3768580.1"/>
    </source>
</evidence>
<evidence type="ECO:0000313" key="3">
    <source>
        <dbReference type="Proteomes" id="UP001283361"/>
    </source>
</evidence>
<reference evidence="2" key="1">
    <citation type="journal article" date="2023" name="G3 (Bethesda)">
        <title>A reference genome for the long-term kleptoplast-retaining sea slug Elysia crispata morphotype clarki.</title>
        <authorList>
            <person name="Eastman K.E."/>
            <person name="Pendleton A.L."/>
            <person name="Shaikh M.A."/>
            <person name="Suttiyut T."/>
            <person name="Ogas R."/>
            <person name="Tomko P."/>
            <person name="Gavelis G."/>
            <person name="Widhalm J.R."/>
            <person name="Wisecaver J.H."/>
        </authorList>
    </citation>
    <scope>NUCLEOTIDE SEQUENCE</scope>
    <source>
        <strain evidence="2">ECLA1</strain>
    </source>
</reference>
<keyword evidence="3" id="KW-1185">Reference proteome</keyword>
<dbReference type="EMBL" id="JAWDGP010004039">
    <property type="protein sequence ID" value="KAK3768580.1"/>
    <property type="molecule type" value="Genomic_DNA"/>
</dbReference>
<organism evidence="2 3">
    <name type="scientific">Elysia crispata</name>
    <name type="common">lettuce slug</name>
    <dbReference type="NCBI Taxonomy" id="231223"/>
    <lineage>
        <taxon>Eukaryota</taxon>
        <taxon>Metazoa</taxon>
        <taxon>Spiralia</taxon>
        <taxon>Lophotrochozoa</taxon>
        <taxon>Mollusca</taxon>
        <taxon>Gastropoda</taxon>
        <taxon>Heterobranchia</taxon>
        <taxon>Euthyneura</taxon>
        <taxon>Panpulmonata</taxon>
        <taxon>Sacoglossa</taxon>
        <taxon>Placobranchoidea</taxon>
        <taxon>Plakobranchidae</taxon>
        <taxon>Elysia</taxon>
    </lineage>
</organism>
<comment type="caution">
    <text evidence="2">The sequence shown here is derived from an EMBL/GenBank/DDBJ whole genome shotgun (WGS) entry which is preliminary data.</text>
</comment>
<gene>
    <name evidence="2" type="ORF">RRG08_002411</name>
</gene>
<sequence length="95" mass="10531">MVLIPTPEMFEKFVPYSVYGPIQKFVPYSVYGPIQKFVPYSVYGPIQKLEIQLFESFSQKFWRLGYGSEAPGPVPAPPETSHDPGGVDFPGAGTT</sequence>
<evidence type="ECO:0000256" key="1">
    <source>
        <dbReference type="SAM" id="MobiDB-lite"/>
    </source>
</evidence>
<proteinExistence type="predicted"/>
<dbReference type="Proteomes" id="UP001283361">
    <property type="component" value="Unassembled WGS sequence"/>
</dbReference>
<name>A0AAE0ZG63_9GAST</name>